<dbReference type="InterPro" id="IPR018980">
    <property type="entry name" value="FERM_PH-like_C"/>
</dbReference>
<dbReference type="PANTHER" id="PTHR45706:SF1">
    <property type="entry name" value="PEZ, ISOFORM A"/>
    <property type="match status" value="1"/>
</dbReference>
<comment type="subcellular location">
    <subcellularLocation>
        <location evidence="2">Cell junction</location>
    </subcellularLocation>
    <subcellularLocation>
        <location evidence="1">Cytoplasm</location>
        <location evidence="1">Cytoskeleton</location>
    </subcellularLocation>
</comment>
<dbReference type="GO" id="GO:0005856">
    <property type="term" value="C:cytoskeleton"/>
    <property type="evidence" value="ECO:0007669"/>
    <property type="project" value="UniProtKB-SubCell"/>
</dbReference>
<dbReference type="InterPro" id="IPR035963">
    <property type="entry name" value="FERM_2"/>
</dbReference>
<dbReference type="SMART" id="SM00295">
    <property type="entry name" value="B41"/>
    <property type="match status" value="1"/>
</dbReference>
<keyword evidence="5" id="KW-0963">Cytoplasm</keyword>
<dbReference type="InterPro" id="IPR019749">
    <property type="entry name" value="Band_41_domain"/>
</dbReference>
<dbReference type="InterPro" id="IPR000242">
    <property type="entry name" value="PTP_cat"/>
</dbReference>
<evidence type="ECO:0000259" key="10">
    <source>
        <dbReference type="PROSITE" id="PS50055"/>
    </source>
</evidence>
<dbReference type="Pfam" id="PF00102">
    <property type="entry name" value="Y_phosphatase"/>
    <property type="match status" value="2"/>
</dbReference>
<dbReference type="PROSITE" id="PS50057">
    <property type="entry name" value="FERM_3"/>
    <property type="match status" value="1"/>
</dbReference>
<dbReference type="SMART" id="SM00194">
    <property type="entry name" value="PTPc"/>
    <property type="match status" value="1"/>
</dbReference>
<dbReference type="GO" id="GO:0071944">
    <property type="term" value="C:cell periphery"/>
    <property type="evidence" value="ECO:0007669"/>
    <property type="project" value="UniProtKB-ARBA"/>
</dbReference>
<dbReference type="Pfam" id="PF09380">
    <property type="entry name" value="FERM_C"/>
    <property type="match status" value="1"/>
</dbReference>
<dbReference type="Proteomes" id="UP001187531">
    <property type="component" value="Unassembled WGS sequence"/>
</dbReference>
<dbReference type="InterPro" id="IPR018979">
    <property type="entry name" value="FERM_N"/>
</dbReference>
<sequence length="1014" mass="114706">MPFGLKLKKKHHYNVASNGLYVICVELLDSSIVECTLSVTSSGWDCLDNVCQRLNLEQPEFFGLRYVSKRGYPRVRWVDLDRPLKKQLDRLAQEVYLYLRVMFYVPGPGLSLIKDETTRYHYFLQLKADVAEGRLRCTLEEAIPLAAYSLQAEFADYDPERHSVSYLRDFVLVPRHLVTESQRTAVTEAVARQYAALQGISQGLAECCYLLGAQKLDGYGQECFLAKNEANQEVLVAASLHGVLVRRSNTEALVHYRWDDIVNLVNQKRTFGIECQEKERNVTFTFESSDAARYVWRLCVLQHTFFKQNLQNLEDAGALNVDLSKLSLVPDTADSLHGPRPCLHSVCSPVNEHQIPLHSYEEKHMQLQRDAQSLLLASAQGVQRLVHDPGVNMDETSIPAPSVQGRAHPRPQHDVEHLRSLLPAYRKAPDYATALVQKYGPIMAEHFLRSTSMPAEADCNRNDMNYYRGADNKIIYLDKDPNMLQQIVGKPPPPYPFGKINSYSSPNLAFDYQISSSYPNLVGVGNSQPHYHHLRMPSSSVGHLPAIGNNKPPYQHRVHHESQRTYENISNLVNSIGSEVVHSSPQIFKTEDVEVSVSQVLAPHLDLEESREPIYQNLPTRGILLQKQGNMPKWAQDHLSQSEFLAPAESLEQIPPELSWPQQAPPLKPVSKDSLLQALVNRMSSDQLHLEFELIPKRKPHADFATAAHSENAPRNRYTDILPYEENRIRLTPSRENRFGYINASHISGSIGGLQKFYIAAQAPLFDTVSAFWQSIWESDVRIVILLCEIEQQNTNVKIPPQNLPSVLLNRFSFGRSSSGRNQHTASNQTSSSSLGTVAKETCTQYWPMIDMGTMDFGDFRVTKIKSFSSMVCQVVQLSVKNIQSGAQRTIWHLHFTLWTEGGLPTSPESLIALSEELESIRKMATVAESPDKPVYSYNRNRPVYVQCATGVGRAGVFILFDILRHSIDFNSDVDVSKMLLHLRQQRMNFVPALGQYRAVYQALVNYLKGSRLI</sequence>
<dbReference type="Gene3D" id="3.90.190.10">
    <property type="entry name" value="Protein tyrosine phosphatase superfamily"/>
    <property type="match status" value="1"/>
</dbReference>
<feature type="domain" description="FERM" evidence="12">
    <location>
        <begin position="21"/>
        <end position="310"/>
    </location>
</feature>
<evidence type="ECO:0000256" key="5">
    <source>
        <dbReference type="ARBA" id="ARBA00022490"/>
    </source>
</evidence>
<evidence type="ECO:0000256" key="6">
    <source>
        <dbReference type="ARBA" id="ARBA00022801"/>
    </source>
</evidence>
<dbReference type="SUPFAM" id="SSF47031">
    <property type="entry name" value="Second domain of FERM"/>
    <property type="match status" value="1"/>
</dbReference>
<dbReference type="GO" id="GO:0048666">
    <property type="term" value="P:neuron development"/>
    <property type="evidence" value="ECO:0007669"/>
    <property type="project" value="UniProtKB-ARBA"/>
</dbReference>
<evidence type="ECO:0000256" key="9">
    <source>
        <dbReference type="ARBA" id="ARBA00023212"/>
    </source>
</evidence>
<dbReference type="InterPro" id="IPR000387">
    <property type="entry name" value="Tyr_Pase_dom"/>
</dbReference>
<dbReference type="InterPro" id="IPR029071">
    <property type="entry name" value="Ubiquitin-like_domsf"/>
</dbReference>
<dbReference type="PROSITE" id="PS50056">
    <property type="entry name" value="TYR_PHOSPHATASE_2"/>
    <property type="match status" value="1"/>
</dbReference>
<dbReference type="EC" id="3.1.3.48" evidence="4"/>
<comment type="caution">
    <text evidence="13">The sequence shown here is derived from an EMBL/GenBank/DDBJ whole genome shotgun (WGS) entry which is preliminary data.</text>
</comment>
<dbReference type="GO" id="GO:0070161">
    <property type="term" value="C:anchoring junction"/>
    <property type="evidence" value="ECO:0007669"/>
    <property type="project" value="UniProtKB-SubCell"/>
</dbReference>
<dbReference type="SUPFAM" id="SSF50729">
    <property type="entry name" value="PH domain-like"/>
    <property type="match status" value="1"/>
</dbReference>
<keyword evidence="9" id="KW-0206">Cytoskeleton</keyword>
<dbReference type="InterPro" id="IPR000299">
    <property type="entry name" value="FERM_domain"/>
</dbReference>
<dbReference type="AlphaFoldDB" id="A0AA88KYJ6"/>
<dbReference type="FunFam" id="1.20.80.10:FF:000014">
    <property type="entry name" value="Tyrosine-protein phosphatase non-receptor type"/>
    <property type="match status" value="1"/>
</dbReference>
<keyword evidence="6" id="KW-0378">Hydrolase</keyword>
<comment type="similarity">
    <text evidence="3">Belongs to the protein-tyrosine phosphatase family. Non-receptor class subfamily.</text>
</comment>
<dbReference type="InterPro" id="IPR003595">
    <property type="entry name" value="Tyr_Pase_cat"/>
</dbReference>
<keyword evidence="14" id="KW-1185">Reference proteome</keyword>
<organism evidence="13 14">
    <name type="scientific">Artemia franciscana</name>
    <name type="common">Brine shrimp</name>
    <name type="synonym">Artemia sanfranciscana</name>
    <dbReference type="NCBI Taxonomy" id="6661"/>
    <lineage>
        <taxon>Eukaryota</taxon>
        <taxon>Metazoa</taxon>
        <taxon>Ecdysozoa</taxon>
        <taxon>Arthropoda</taxon>
        <taxon>Crustacea</taxon>
        <taxon>Branchiopoda</taxon>
        <taxon>Anostraca</taxon>
        <taxon>Artemiidae</taxon>
        <taxon>Artemia</taxon>
    </lineage>
</organism>
<dbReference type="InterPro" id="IPR041782">
    <property type="entry name" value="PTPN14/21_FERM_C"/>
</dbReference>
<dbReference type="Pfam" id="PF09379">
    <property type="entry name" value="FERM_N"/>
    <property type="match status" value="1"/>
</dbReference>
<evidence type="ECO:0000313" key="13">
    <source>
        <dbReference type="EMBL" id="KAK2709497.1"/>
    </source>
</evidence>
<feature type="domain" description="Tyrosine-protein phosphatase" evidence="10">
    <location>
        <begin position="688"/>
        <end position="1007"/>
    </location>
</feature>
<dbReference type="Gene3D" id="2.30.29.30">
    <property type="entry name" value="Pleckstrin-homology domain (PH domain)/Phosphotyrosine-binding domain (PTB)"/>
    <property type="match status" value="1"/>
</dbReference>
<protein>
    <recommendedName>
        <fullName evidence="4">protein-tyrosine-phosphatase</fullName>
        <ecNumber evidence="4">3.1.3.48</ecNumber>
    </recommendedName>
</protein>
<dbReference type="PRINTS" id="PR00935">
    <property type="entry name" value="BAND41"/>
</dbReference>
<evidence type="ECO:0000313" key="14">
    <source>
        <dbReference type="Proteomes" id="UP001187531"/>
    </source>
</evidence>
<evidence type="ECO:0000256" key="7">
    <source>
        <dbReference type="ARBA" id="ARBA00022912"/>
    </source>
</evidence>
<evidence type="ECO:0000256" key="1">
    <source>
        <dbReference type="ARBA" id="ARBA00004245"/>
    </source>
</evidence>
<dbReference type="InterPro" id="IPR011993">
    <property type="entry name" value="PH-like_dom_sf"/>
</dbReference>
<dbReference type="CDD" id="cd13188">
    <property type="entry name" value="FERM_C_PTPN14_PTPN21"/>
    <property type="match status" value="1"/>
</dbReference>
<dbReference type="SMART" id="SM01196">
    <property type="entry name" value="FERM_C"/>
    <property type="match status" value="1"/>
</dbReference>
<evidence type="ECO:0000259" key="11">
    <source>
        <dbReference type="PROSITE" id="PS50056"/>
    </source>
</evidence>
<evidence type="ECO:0000256" key="3">
    <source>
        <dbReference type="ARBA" id="ARBA00009649"/>
    </source>
</evidence>
<evidence type="ECO:0000259" key="12">
    <source>
        <dbReference type="PROSITE" id="PS50057"/>
    </source>
</evidence>
<reference evidence="13" key="1">
    <citation type="submission" date="2023-07" db="EMBL/GenBank/DDBJ databases">
        <title>Chromosome-level genome assembly of Artemia franciscana.</title>
        <authorList>
            <person name="Jo E."/>
        </authorList>
    </citation>
    <scope>NUCLEOTIDE SEQUENCE</scope>
    <source>
        <tissue evidence="13">Whole body</tissue>
    </source>
</reference>
<dbReference type="EMBL" id="JAVRJZ010000017">
    <property type="protein sequence ID" value="KAK2709497.1"/>
    <property type="molecule type" value="Genomic_DNA"/>
</dbReference>
<dbReference type="PROSITE" id="PS50055">
    <property type="entry name" value="TYR_PHOSPHATASE_PTP"/>
    <property type="match status" value="1"/>
</dbReference>
<dbReference type="Gene3D" id="1.20.80.10">
    <property type="match status" value="1"/>
</dbReference>
<evidence type="ECO:0000256" key="8">
    <source>
        <dbReference type="ARBA" id="ARBA00022949"/>
    </source>
</evidence>
<dbReference type="Gene3D" id="3.10.20.90">
    <property type="entry name" value="Phosphatidylinositol 3-kinase Catalytic Subunit, Chain A, domain 1"/>
    <property type="match status" value="1"/>
</dbReference>
<dbReference type="PRINTS" id="PR00700">
    <property type="entry name" value="PRTYPHPHTASE"/>
</dbReference>
<dbReference type="PANTHER" id="PTHR45706">
    <property type="entry name" value="TYROSINE-PROTEIN PHOSPHATASE"/>
    <property type="match status" value="1"/>
</dbReference>
<dbReference type="GO" id="GO:0009887">
    <property type="term" value="P:animal organ morphogenesis"/>
    <property type="evidence" value="ECO:0007669"/>
    <property type="project" value="UniProtKB-ARBA"/>
</dbReference>
<accession>A0AA88KYJ6</accession>
<dbReference type="InterPro" id="IPR019748">
    <property type="entry name" value="FERM_central"/>
</dbReference>
<dbReference type="InterPro" id="IPR014352">
    <property type="entry name" value="FERM/acyl-CoA-bd_prot_sf"/>
</dbReference>
<gene>
    <name evidence="13" type="ORF">QYM36_013229</name>
</gene>
<keyword evidence="7" id="KW-0904">Protein phosphatase</keyword>
<dbReference type="SUPFAM" id="SSF54236">
    <property type="entry name" value="Ubiquitin-like"/>
    <property type="match status" value="1"/>
</dbReference>
<keyword evidence="8" id="KW-0965">Cell junction</keyword>
<evidence type="ECO:0000256" key="2">
    <source>
        <dbReference type="ARBA" id="ARBA00004282"/>
    </source>
</evidence>
<evidence type="ECO:0000256" key="4">
    <source>
        <dbReference type="ARBA" id="ARBA00013064"/>
    </source>
</evidence>
<dbReference type="SUPFAM" id="SSF52799">
    <property type="entry name" value="(Phosphotyrosine protein) phosphatases II"/>
    <property type="match status" value="1"/>
</dbReference>
<dbReference type="CDD" id="cd17099">
    <property type="entry name" value="FERM_F1_PTPN14_like"/>
    <property type="match status" value="1"/>
</dbReference>
<dbReference type="SMART" id="SM00404">
    <property type="entry name" value="PTPc_motif"/>
    <property type="match status" value="1"/>
</dbReference>
<name>A0AA88KYJ6_ARTSF</name>
<dbReference type="InterPro" id="IPR029021">
    <property type="entry name" value="Prot-tyrosine_phosphatase-like"/>
</dbReference>
<proteinExistence type="inferred from homology"/>
<dbReference type="Pfam" id="PF00373">
    <property type="entry name" value="FERM_M"/>
    <property type="match status" value="1"/>
</dbReference>
<feature type="domain" description="Tyrosine specific protein phosphatases" evidence="11">
    <location>
        <begin position="918"/>
        <end position="998"/>
    </location>
</feature>
<dbReference type="GO" id="GO:0004725">
    <property type="term" value="F:protein tyrosine phosphatase activity"/>
    <property type="evidence" value="ECO:0007669"/>
    <property type="project" value="UniProtKB-EC"/>
</dbReference>
<dbReference type="CDD" id="cd14473">
    <property type="entry name" value="FERM_B-lobe"/>
    <property type="match status" value="1"/>
</dbReference>
<dbReference type="FunFam" id="3.10.20.90:FF:000039">
    <property type="entry name" value="Tyrosine-protein phosphatase non-receptor type"/>
    <property type="match status" value="1"/>
</dbReference>